<reference evidence="1 2" key="1">
    <citation type="journal article" date="2017" name="BMC Genomics">
        <title>Whole-genome assembly of Babesia ovata and comparative genomics between closely related pathogens.</title>
        <authorList>
            <person name="Yamagishi J."/>
            <person name="Asada M."/>
            <person name="Hakimi H."/>
            <person name="Tanaka T.Q."/>
            <person name="Sugimoto C."/>
            <person name="Kawazu S."/>
        </authorList>
    </citation>
    <scope>NUCLEOTIDE SEQUENCE [LARGE SCALE GENOMIC DNA]</scope>
    <source>
        <strain evidence="1 2">Miyake</strain>
    </source>
</reference>
<dbReference type="GeneID" id="39875750"/>
<accession>A0A2H6KG56</accession>
<gene>
    <name evidence="1" type="ORF">BOVATA_034730</name>
</gene>
<name>A0A2H6KG56_9APIC</name>
<dbReference type="AlphaFoldDB" id="A0A2H6KG56"/>
<dbReference type="Proteomes" id="UP000236319">
    <property type="component" value="Unassembled WGS sequence"/>
</dbReference>
<comment type="caution">
    <text evidence="1">The sequence shown here is derived from an EMBL/GenBank/DDBJ whole genome shotgun (WGS) entry which is preliminary data.</text>
</comment>
<sequence>MIIVAVDGVGSGGAPYALDGIEVGVAKDVPVGAVVMWLGEAEPSGDICEDGKYSEFPKLWKKETISPVVRGVRLGIVAAAAGSEDGVNMAASFVRCRQIILCESHHDTALEADVAGVEGMSVELGVGGVSQEGLKWGLGR</sequence>
<organism evidence="1 2">
    <name type="scientific">Babesia ovata</name>
    <dbReference type="NCBI Taxonomy" id="189622"/>
    <lineage>
        <taxon>Eukaryota</taxon>
        <taxon>Sar</taxon>
        <taxon>Alveolata</taxon>
        <taxon>Apicomplexa</taxon>
        <taxon>Aconoidasida</taxon>
        <taxon>Piroplasmida</taxon>
        <taxon>Babesiidae</taxon>
        <taxon>Babesia</taxon>
    </lineage>
</organism>
<keyword evidence="2" id="KW-1185">Reference proteome</keyword>
<dbReference type="VEuPathDB" id="PiroplasmaDB:BOVATA_034730"/>
<dbReference type="RefSeq" id="XP_028868223.1">
    <property type="nucleotide sequence ID" value="XM_029012390.1"/>
</dbReference>
<protein>
    <submittedName>
        <fullName evidence="1">LPXTG-motif cell wall anchor domain-containing protein, putative</fullName>
    </submittedName>
</protein>
<evidence type="ECO:0000313" key="2">
    <source>
        <dbReference type="Proteomes" id="UP000236319"/>
    </source>
</evidence>
<dbReference type="EMBL" id="BDSA01000003">
    <property type="protein sequence ID" value="GBE61980.1"/>
    <property type="molecule type" value="Genomic_DNA"/>
</dbReference>
<evidence type="ECO:0000313" key="1">
    <source>
        <dbReference type="EMBL" id="GBE61980.1"/>
    </source>
</evidence>
<proteinExistence type="predicted"/>